<organism evidence="1 2">
    <name type="scientific">Pseudoxanthomonas mexicana</name>
    <dbReference type="NCBI Taxonomy" id="128785"/>
    <lineage>
        <taxon>Bacteria</taxon>
        <taxon>Pseudomonadati</taxon>
        <taxon>Pseudomonadota</taxon>
        <taxon>Gammaproteobacteria</taxon>
        <taxon>Lysobacterales</taxon>
        <taxon>Lysobacteraceae</taxon>
        <taxon>Pseudoxanthomonas</taxon>
    </lineage>
</organism>
<dbReference type="RefSeq" id="WP_185895198.1">
    <property type="nucleotide sequence ID" value="NZ_CP060028.1"/>
</dbReference>
<dbReference type="EMBL" id="CP060028">
    <property type="protein sequence ID" value="QND79898.1"/>
    <property type="molecule type" value="Genomic_DNA"/>
</dbReference>
<name>A0ABX6R9F0_PSEMX</name>
<dbReference type="Proteomes" id="UP000515506">
    <property type="component" value="Chromosome"/>
</dbReference>
<evidence type="ECO:0000313" key="2">
    <source>
        <dbReference type="Proteomes" id="UP000515506"/>
    </source>
</evidence>
<dbReference type="PROSITE" id="PS51257">
    <property type="entry name" value="PROKAR_LIPOPROTEIN"/>
    <property type="match status" value="1"/>
</dbReference>
<keyword evidence="2" id="KW-1185">Reference proteome</keyword>
<accession>A0ABX6R9F0</accession>
<sequence length="155" mass="16736">MKIRHITFAICISILVSSCSKPDPTAASAQEGASEPPNLIQQKQKTEILNFALGSFVDPSTYAIGGQGSEFSQNDNLYGVVDFNSVSPGDQVGMRIVNINGATEAESIRTLEGPDQRSINFDFGIPTRKKLPSGIYKVEVTINQASTLQSEITIR</sequence>
<evidence type="ECO:0008006" key="3">
    <source>
        <dbReference type="Google" id="ProtNLM"/>
    </source>
</evidence>
<gene>
    <name evidence="1" type="ORF">H4W19_16490</name>
</gene>
<protein>
    <recommendedName>
        <fullName evidence="3">DUF4625 domain-containing protein</fullName>
    </recommendedName>
</protein>
<proteinExistence type="predicted"/>
<reference evidence="1 2" key="1">
    <citation type="submission" date="2020-08" db="EMBL/GenBank/DDBJ databases">
        <title>Streptomycin resistant and MDR strain, P. mexicana.</title>
        <authorList>
            <person name="Ganesh-kumar S."/>
            <person name="Zhe T."/>
            <person name="Yu Z."/>
            <person name="Min Y."/>
        </authorList>
    </citation>
    <scope>NUCLEOTIDE SEQUENCE [LARGE SCALE GENOMIC DNA]</scope>
    <source>
        <strain evidence="1 2">GTZY</strain>
    </source>
</reference>
<evidence type="ECO:0000313" key="1">
    <source>
        <dbReference type="EMBL" id="QND79898.1"/>
    </source>
</evidence>